<protein>
    <submittedName>
        <fullName evidence="2">Uncharacterized protein</fullName>
    </submittedName>
</protein>
<name>A0A917PBW3_9ACTN</name>
<comment type="caution">
    <text evidence="2">The sequence shown here is derived from an EMBL/GenBank/DDBJ whole genome shotgun (WGS) entry which is preliminary data.</text>
</comment>
<evidence type="ECO:0000313" key="2">
    <source>
        <dbReference type="EMBL" id="GGJ70160.1"/>
    </source>
</evidence>
<sequence>MWGAGRAPVNSSPFVPGAQTMTPSRCAAGLNGGLPSQKFSERMTGRIYLLKDPPWTRIS</sequence>
<dbReference type="AlphaFoldDB" id="A0A917PBW3"/>
<feature type="compositionally biased region" description="Polar residues" evidence="1">
    <location>
        <begin position="9"/>
        <end position="20"/>
    </location>
</feature>
<dbReference type="EMBL" id="BMQA01000118">
    <property type="protein sequence ID" value="GGJ70160.1"/>
    <property type="molecule type" value="Genomic_DNA"/>
</dbReference>
<accession>A0A917PBW3</accession>
<dbReference type="Proteomes" id="UP000657574">
    <property type="component" value="Unassembled WGS sequence"/>
</dbReference>
<proteinExistence type="predicted"/>
<keyword evidence="3" id="KW-1185">Reference proteome</keyword>
<evidence type="ECO:0000313" key="3">
    <source>
        <dbReference type="Proteomes" id="UP000657574"/>
    </source>
</evidence>
<evidence type="ECO:0000256" key="1">
    <source>
        <dbReference type="SAM" id="MobiDB-lite"/>
    </source>
</evidence>
<reference evidence="2" key="2">
    <citation type="submission" date="2020-09" db="EMBL/GenBank/DDBJ databases">
        <authorList>
            <person name="Sun Q."/>
            <person name="Ohkuma M."/>
        </authorList>
    </citation>
    <scope>NUCLEOTIDE SEQUENCE</scope>
    <source>
        <strain evidence="2">JCM 3086</strain>
    </source>
</reference>
<organism evidence="2 3">
    <name type="scientific">Streptomyces brasiliensis</name>
    <dbReference type="NCBI Taxonomy" id="1954"/>
    <lineage>
        <taxon>Bacteria</taxon>
        <taxon>Bacillati</taxon>
        <taxon>Actinomycetota</taxon>
        <taxon>Actinomycetes</taxon>
        <taxon>Kitasatosporales</taxon>
        <taxon>Streptomycetaceae</taxon>
        <taxon>Streptomyces</taxon>
    </lineage>
</organism>
<feature type="region of interest" description="Disordered" evidence="1">
    <location>
        <begin position="1"/>
        <end position="20"/>
    </location>
</feature>
<gene>
    <name evidence="2" type="ORF">GCM10010121_095990</name>
</gene>
<reference evidence="2" key="1">
    <citation type="journal article" date="2014" name="Int. J. Syst. Evol. Microbiol.">
        <title>Complete genome sequence of Corynebacterium casei LMG S-19264T (=DSM 44701T), isolated from a smear-ripened cheese.</title>
        <authorList>
            <consortium name="US DOE Joint Genome Institute (JGI-PGF)"/>
            <person name="Walter F."/>
            <person name="Albersmeier A."/>
            <person name="Kalinowski J."/>
            <person name="Ruckert C."/>
        </authorList>
    </citation>
    <scope>NUCLEOTIDE SEQUENCE</scope>
    <source>
        <strain evidence="2">JCM 3086</strain>
    </source>
</reference>